<dbReference type="Gene3D" id="3.80.10.10">
    <property type="entry name" value="Ribonuclease Inhibitor"/>
    <property type="match status" value="1"/>
</dbReference>
<keyword evidence="1" id="KW-0677">Repeat</keyword>
<dbReference type="Gene3D" id="1.10.10.10">
    <property type="entry name" value="Winged helix-like DNA-binding domain superfamily/Winged helix DNA-binding domain"/>
    <property type="match status" value="1"/>
</dbReference>
<organism evidence="6 7">
    <name type="scientific">Acer negundo</name>
    <name type="common">Box elder</name>
    <dbReference type="NCBI Taxonomy" id="4023"/>
    <lineage>
        <taxon>Eukaryota</taxon>
        <taxon>Viridiplantae</taxon>
        <taxon>Streptophyta</taxon>
        <taxon>Embryophyta</taxon>
        <taxon>Tracheophyta</taxon>
        <taxon>Spermatophyta</taxon>
        <taxon>Magnoliopsida</taxon>
        <taxon>eudicotyledons</taxon>
        <taxon>Gunneridae</taxon>
        <taxon>Pentapetalae</taxon>
        <taxon>rosids</taxon>
        <taxon>malvids</taxon>
        <taxon>Sapindales</taxon>
        <taxon>Sapindaceae</taxon>
        <taxon>Hippocastanoideae</taxon>
        <taxon>Acereae</taxon>
        <taxon>Acer</taxon>
    </lineage>
</organism>
<dbReference type="InterPro" id="IPR058922">
    <property type="entry name" value="WHD_DRP"/>
</dbReference>
<keyword evidence="7" id="KW-1185">Reference proteome</keyword>
<dbReference type="Pfam" id="PF23598">
    <property type="entry name" value="LRR_14"/>
    <property type="match status" value="1"/>
</dbReference>
<dbReference type="Gene3D" id="1.10.8.430">
    <property type="entry name" value="Helical domain of apoptotic protease-activating factors"/>
    <property type="match status" value="1"/>
</dbReference>
<dbReference type="Pfam" id="PF23559">
    <property type="entry name" value="WHD_DRP"/>
    <property type="match status" value="1"/>
</dbReference>
<dbReference type="GO" id="GO:0098542">
    <property type="term" value="P:defense response to other organism"/>
    <property type="evidence" value="ECO:0007669"/>
    <property type="project" value="TreeGrafter"/>
</dbReference>
<dbReference type="Pfam" id="PF00931">
    <property type="entry name" value="NB-ARC"/>
    <property type="match status" value="1"/>
</dbReference>
<dbReference type="InterPro" id="IPR002182">
    <property type="entry name" value="NB-ARC"/>
</dbReference>
<evidence type="ECO:0000259" key="5">
    <source>
        <dbReference type="Pfam" id="PF23598"/>
    </source>
</evidence>
<dbReference type="InterPro" id="IPR042197">
    <property type="entry name" value="Apaf_helical"/>
</dbReference>
<evidence type="ECO:0000259" key="4">
    <source>
        <dbReference type="Pfam" id="PF23559"/>
    </source>
</evidence>
<dbReference type="PANTHER" id="PTHR23155:SF955">
    <property type="entry name" value="AAA+ ATPASE DOMAIN-CONTAINING PROTEIN"/>
    <property type="match status" value="1"/>
</dbReference>
<dbReference type="InterPro" id="IPR044974">
    <property type="entry name" value="Disease_R_plants"/>
</dbReference>
<dbReference type="Gene3D" id="3.40.50.300">
    <property type="entry name" value="P-loop containing nucleotide triphosphate hydrolases"/>
    <property type="match status" value="1"/>
</dbReference>
<reference evidence="6" key="2">
    <citation type="submission" date="2023-02" db="EMBL/GenBank/DDBJ databases">
        <authorList>
            <person name="Swenson N.G."/>
            <person name="Wegrzyn J.L."/>
            <person name="Mcevoy S.L."/>
        </authorList>
    </citation>
    <scope>NUCLEOTIDE SEQUENCE</scope>
    <source>
        <strain evidence="6">91603</strain>
        <tissue evidence="6">Leaf</tissue>
    </source>
</reference>
<evidence type="ECO:0000313" key="7">
    <source>
        <dbReference type="Proteomes" id="UP001064489"/>
    </source>
</evidence>
<dbReference type="SUPFAM" id="SSF52540">
    <property type="entry name" value="P-loop containing nucleoside triphosphate hydrolases"/>
    <property type="match status" value="1"/>
</dbReference>
<reference evidence="6" key="1">
    <citation type="journal article" date="2022" name="Plant J.">
        <title>Strategies of tolerance reflected in two North American maple genomes.</title>
        <authorList>
            <person name="McEvoy S.L."/>
            <person name="Sezen U.U."/>
            <person name="Trouern-Trend A."/>
            <person name="McMahon S.M."/>
            <person name="Schaberg P.G."/>
            <person name="Yang J."/>
            <person name="Wegrzyn J.L."/>
            <person name="Swenson N.G."/>
        </authorList>
    </citation>
    <scope>NUCLEOTIDE SEQUENCE</scope>
    <source>
        <strain evidence="6">91603</strain>
    </source>
</reference>
<dbReference type="GO" id="GO:0043531">
    <property type="term" value="F:ADP binding"/>
    <property type="evidence" value="ECO:0007669"/>
    <property type="project" value="InterPro"/>
</dbReference>
<dbReference type="InterPro" id="IPR032675">
    <property type="entry name" value="LRR_dom_sf"/>
</dbReference>
<dbReference type="AlphaFoldDB" id="A0AAD5IF99"/>
<accession>A0AAD5IF99</accession>
<proteinExistence type="predicted"/>
<dbReference type="EMBL" id="JAJSOW010000106">
    <property type="protein sequence ID" value="KAI9161161.1"/>
    <property type="molecule type" value="Genomic_DNA"/>
</dbReference>
<evidence type="ECO:0000256" key="2">
    <source>
        <dbReference type="ARBA" id="ARBA00022821"/>
    </source>
</evidence>
<keyword evidence="2" id="KW-0611">Plant defense</keyword>
<evidence type="ECO:0008006" key="8">
    <source>
        <dbReference type="Google" id="ProtNLM"/>
    </source>
</evidence>
<feature type="domain" description="Disease resistance protein winged helix" evidence="4">
    <location>
        <begin position="163"/>
        <end position="235"/>
    </location>
</feature>
<comment type="caution">
    <text evidence="6">The sequence shown here is derived from an EMBL/GenBank/DDBJ whole genome shotgun (WGS) entry which is preliminary data.</text>
</comment>
<feature type="domain" description="NB-ARC" evidence="3">
    <location>
        <begin position="2"/>
        <end position="81"/>
    </location>
</feature>
<evidence type="ECO:0000259" key="3">
    <source>
        <dbReference type="Pfam" id="PF00931"/>
    </source>
</evidence>
<dbReference type="InterPro" id="IPR027417">
    <property type="entry name" value="P-loop_NTPase"/>
</dbReference>
<dbReference type="InterPro" id="IPR036388">
    <property type="entry name" value="WH-like_DNA-bd_sf"/>
</dbReference>
<evidence type="ECO:0000256" key="1">
    <source>
        <dbReference type="ARBA" id="ARBA00022737"/>
    </source>
</evidence>
<dbReference type="PRINTS" id="PR00364">
    <property type="entry name" value="DISEASERSIST"/>
</dbReference>
<evidence type="ECO:0000313" key="6">
    <source>
        <dbReference type="EMBL" id="KAI9161161.1"/>
    </source>
</evidence>
<gene>
    <name evidence="6" type="ORF">LWI28_014988</name>
</gene>
<protein>
    <recommendedName>
        <fullName evidence="8">NB-ARC domain-containing protein</fullName>
    </recommendedName>
</protein>
<dbReference type="Proteomes" id="UP001064489">
    <property type="component" value="Chromosome 2"/>
</dbReference>
<dbReference type="InterPro" id="IPR055414">
    <property type="entry name" value="LRR_R13L4/SHOC2-like"/>
</dbReference>
<dbReference type="PANTHER" id="PTHR23155">
    <property type="entry name" value="DISEASE RESISTANCE PROTEIN RP"/>
    <property type="match status" value="1"/>
</dbReference>
<dbReference type="SUPFAM" id="SSF52058">
    <property type="entry name" value="L domain-like"/>
    <property type="match status" value="1"/>
</dbReference>
<name>A0AAD5IF99_ACENE</name>
<sequence>MRKLTKLLNETNKFLIVLDDVDTPQVVWESLGGILSSSYQGKIVMITRNKDGLPPSSVHDGVNMCRLNDEESWEVFFNKVGIAAGDVIKPMKEQILKVCAGLPIVIVLLGGLLSTKKQSYDQWSRVLTMLANKSTSTSTKDIMALSYQDWPSEAKPFFLYIGIFLRGFEIPVRRLIHLWCAEGFVTPPPDQEIIDPEDVAEMCLEELVSRNMVQVRSRLDGTPKTCCMPSVVYDFFSSKAANAGFLHHLFKPSHTFPPQQQKFPVRKLAAYTGINYIPTSFNHHLQRHRSYVAFDNRVGVTPARVIFMLFDKFISNGSFSLLRVLDLEGVFKPQLTDKVVVKLSLLRYLGLRSTFMDDLTDFVGHLPFLETLDLKHTNIRNITLAKANKLQHIYLNNNYKQLREDYLESTFPRVSTNLRTLWGLNMNCNNVEFDQDYCSLFDMRKLTKLKLTLFSLSISIMQWTK</sequence>
<feature type="domain" description="Disease resistance R13L4/SHOC-2-like LRR" evidence="5">
    <location>
        <begin position="314"/>
        <end position="451"/>
    </location>
</feature>